<accession>A0ABM9XD75</accession>
<protein>
    <submittedName>
        <fullName evidence="1">Uncharacterized protein</fullName>
    </submittedName>
</protein>
<name>A0ABM9XD75_9STRE</name>
<reference evidence="1" key="1">
    <citation type="submission" date="2008-03" db="EMBL/GenBank/DDBJ databases">
        <authorList>
            <person name="Fulton L."/>
            <person name="Clifton S."/>
            <person name="Fulton B."/>
            <person name="Xu J."/>
            <person name="Minx P."/>
            <person name="Pepin K.H."/>
            <person name="Johnson M."/>
            <person name="Thiruvilangam P."/>
            <person name="Bhonagiri V."/>
            <person name="Nash W.E."/>
            <person name="Mardis E.R."/>
            <person name="Wilson R.K."/>
        </authorList>
    </citation>
    <scope>NUCLEOTIDE SEQUENCE</scope>
    <source>
        <strain evidence="1">ATCC BAA-102</strain>
    </source>
</reference>
<organism evidence="1 2">
    <name type="scientific">Streptococcus infantarius subsp. infantarius ATCC BAA-102</name>
    <dbReference type="NCBI Taxonomy" id="471872"/>
    <lineage>
        <taxon>Bacteria</taxon>
        <taxon>Bacillati</taxon>
        <taxon>Bacillota</taxon>
        <taxon>Bacilli</taxon>
        <taxon>Lactobacillales</taxon>
        <taxon>Streptococcaceae</taxon>
        <taxon>Streptococcus</taxon>
    </lineage>
</organism>
<evidence type="ECO:0000313" key="1">
    <source>
        <dbReference type="EMBL" id="EDT47133.1"/>
    </source>
</evidence>
<sequence length="44" mass="4958">MFLISPKSSYKKASQKTGISNSDSSYVFYPVWVVTPTEIKQSVQ</sequence>
<reference evidence="1" key="2">
    <citation type="submission" date="2013-09" db="EMBL/GenBank/DDBJ databases">
        <title>Draft genome sequence of Streptococcus infantarius subsp. infantarius ATCC BAA-102.</title>
        <authorList>
            <person name="Sudarsanam P."/>
            <person name="Ley R."/>
            <person name="Guruge J."/>
            <person name="Turnbaugh P.J."/>
            <person name="Mahowald M."/>
            <person name="Liep D."/>
            <person name="Gordon J."/>
        </authorList>
    </citation>
    <scope>NUCLEOTIDE SEQUENCE</scope>
    <source>
        <strain evidence="1">ATCC BAA-102</strain>
    </source>
</reference>
<dbReference type="EMBL" id="ABJK02000021">
    <property type="protein sequence ID" value="EDT47133.1"/>
    <property type="molecule type" value="Genomic_DNA"/>
</dbReference>
<proteinExistence type="predicted"/>
<gene>
    <name evidence="1" type="ORF">STRINF_01434</name>
</gene>
<evidence type="ECO:0000313" key="2">
    <source>
        <dbReference type="Proteomes" id="UP000005602"/>
    </source>
</evidence>
<dbReference type="Proteomes" id="UP000005602">
    <property type="component" value="Unassembled WGS sequence"/>
</dbReference>
<keyword evidence="2" id="KW-1185">Reference proteome</keyword>
<comment type="caution">
    <text evidence="1">The sequence shown here is derived from an EMBL/GenBank/DDBJ whole genome shotgun (WGS) entry which is preliminary data.</text>
</comment>